<evidence type="ECO:0000313" key="2">
    <source>
        <dbReference type="Proteomes" id="UP000626148"/>
    </source>
</evidence>
<name>A0A918KF33_9GAMM</name>
<comment type="caution">
    <text evidence="1">The sequence shown here is derived from an EMBL/GenBank/DDBJ whole genome shotgun (WGS) entry which is preliminary data.</text>
</comment>
<dbReference type="SUPFAM" id="SSF53448">
    <property type="entry name" value="Nucleotide-diphospho-sugar transferases"/>
    <property type="match status" value="1"/>
</dbReference>
<dbReference type="Proteomes" id="UP000626148">
    <property type="component" value="Unassembled WGS sequence"/>
</dbReference>
<proteinExistence type="predicted"/>
<dbReference type="EMBL" id="BMXR01000007">
    <property type="protein sequence ID" value="GGX60460.1"/>
    <property type="molecule type" value="Genomic_DNA"/>
</dbReference>
<dbReference type="AlphaFoldDB" id="A0A918KF33"/>
<reference evidence="1" key="1">
    <citation type="journal article" date="2014" name="Int. J. Syst. Evol. Microbiol.">
        <title>Complete genome sequence of Corynebacterium casei LMG S-19264T (=DSM 44701T), isolated from a smear-ripened cheese.</title>
        <authorList>
            <consortium name="US DOE Joint Genome Institute (JGI-PGF)"/>
            <person name="Walter F."/>
            <person name="Albersmeier A."/>
            <person name="Kalinowski J."/>
            <person name="Ruckert C."/>
        </authorList>
    </citation>
    <scope>NUCLEOTIDE SEQUENCE</scope>
    <source>
        <strain evidence="1">KCTC 22169</strain>
    </source>
</reference>
<organism evidence="1 2">
    <name type="scientific">Saccharospirillum salsuginis</name>
    <dbReference type="NCBI Taxonomy" id="418750"/>
    <lineage>
        <taxon>Bacteria</taxon>
        <taxon>Pseudomonadati</taxon>
        <taxon>Pseudomonadota</taxon>
        <taxon>Gammaproteobacteria</taxon>
        <taxon>Oceanospirillales</taxon>
        <taxon>Saccharospirillaceae</taxon>
        <taxon>Saccharospirillum</taxon>
    </lineage>
</organism>
<accession>A0A918KF33</accession>
<keyword evidence="2" id="KW-1185">Reference proteome</keyword>
<dbReference type="RefSeq" id="WP_189610209.1">
    <property type="nucleotide sequence ID" value="NZ_BMXR01000007.1"/>
</dbReference>
<evidence type="ECO:0000313" key="1">
    <source>
        <dbReference type="EMBL" id="GGX60460.1"/>
    </source>
</evidence>
<reference evidence="1" key="2">
    <citation type="submission" date="2020-09" db="EMBL/GenBank/DDBJ databases">
        <authorList>
            <person name="Sun Q."/>
            <person name="Kim S."/>
        </authorList>
    </citation>
    <scope>NUCLEOTIDE SEQUENCE</scope>
    <source>
        <strain evidence="1">KCTC 22169</strain>
    </source>
</reference>
<sequence>MSRTPHFVCFRWGTLYPAVYVERLYRSVCQWFPEPFEFHCFTDRPLELPSDVHQHELVLGQPFSGNWNKERVFSRGFLGLEPGTPIIVMDLDVLVTGDLGFLVNDLPDEPLVMAPDGYKRRQGKGHGSVFRVWAGAFPEVWEDLLAADYDALTRELGGEREQKWLDRYFPAGKVALYPAGHVVSYKYHCGSMGAKPLGKRAAHWGVTSAVWGQARVPDGARVVCFHGKPDMEDVADRRWGWWRWAPFVREFWLV</sequence>
<dbReference type="InterPro" id="IPR029044">
    <property type="entry name" value="Nucleotide-diphossugar_trans"/>
</dbReference>
<protein>
    <submittedName>
        <fullName evidence="1">Uncharacterized protein</fullName>
    </submittedName>
</protein>
<gene>
    <name evidence="1" type="ORF">GCM10007392_30600</name>
</gene>